<dbReference type="RefSeq" id="WP_281447342.1">
    <property type="nucleotide sequence ID" value="NZ_JASBAO010000001.1"/>
</dbReference>
<dbReference type="Proteomes" id="UP001431634">
    <property type="component" value="Unassembled WGS sequence"/>
</dbReference>
<evidence type="ECO:0000313" key="3">
    <source>
        <dbReference type="Proteomes" id="UP001431634"/>
    </source>
</evidence>
<feature type="transmembrane region" description="Helical" evidence="1">
    <location>
        <begin position="320"/>
        <end position="344"/>
    </location>
</feature>
<dbReference type="PANTHER" id="PTHR30489">
    <property type="entry name" value="LIPOPROTEIN-RELEASING SYSTEM TRANSMEMBRANE PROTEIN LOLE"/>
    <property type="match status" value="1"/>
</dbReference>
<reference evidence="2" key="1">
    <citation type="submission" date="2023-05" db="EMBL/GenBank/DDBJ databases">
        <title>Whole genome sequence of Commensalibacter sp.</title>
        <authorList>
            <person name="Charoenyingcharoen P."/>
            <person name="Yukphan P."/>
        </authorList>
    </citation>
    <scope>NUCLEOTIDE SEQUENCE</scope>
    <source>
        <strain evidence="2">TBRC 16381</strain>
    </source>
</reference>
<sequence length="406" mass="44019">MYKRFHFLLSARLAWQDLKSEPILSLCLVLGIVAVLAPLIVIAGLRSGVLTSIRQTLLEDPHAREIVNVSNRSFSNEVLNSLRNRKDVQFLAPRTRTLAASLFMEKANDPGSGRHITIIPTAKGDPLLTDITPSIINNNEIILSSSAANHLHLKKGDEITAYLNRILKGEKQQTRFTLKIIGIAPSSITDQDSAFVTLSLAVGIESYQDGVMSWPNTLQELVLPSHTVYSGFRLYTHNLAEIPKIDADLRQSGIDIVSRAGDVSGLLSLDYRLSLLFICVAALGGLGLCISLGAGLWANTERKRKSLALLRFNGFSAVDLMIFPVIQGAVLVCLGVIISLGAAVGAGQLINYLFNTVLPQGHALFLLNIWIILGSFILTLTGGIIVSLLSGNRAARIQPWEGITAL</sequence>
<proteinExistence type="predicted"/>
<dbReference type="InterPro" id="IPR051447">
    <property type="entry name" value="Lipoprotein-release_system"/>
</dbReference>
<feature type="transmembrane region" description="Helical" evidence="1">
    <location>
        <begin position="21"/>
        <end position="45"/>
    </location>
</feature>
<dbReference type="EMBL" id="JASBAO010000001">
    <property type="protein sequence ID" value="MDI2090191.1"/>
    <property type="molecule type" value="Genomic_DNA"/>
</dbReference>
<keyword evidence="1" id="KW-0812">Transmembrane</keyword>
<protein>
    <recommendedName>
        <fullName evidence="4">ABC transporter permease</fullName>
    </recommendedName>
</protein>
<feature type="transmembrane region" description="Helical" evidence="1">
    <location>
        <begin position="364"/>
        <end position="389"/>
    </location>
</feature>
<keyword evidence="3" id="KW-1185">Reference proteome</keyword>
<keyword evidence="1" id="KW-1133">Transmembrane helix</keyword>
<dbReference type="PANTHER" id="PTHR30489:SF0">
    <property type="entry name" value="LIPOPROTEIN-RELEASING SYSTEM TRANSMEMBRANE PROTEIN LOLE"/>
    <property type="match status" value="1"/>
</dbReference>
<comment type="caution">
    <text evidence="2">The sequence shown here is derived from an EMBL/GenBank/DDBJ whole genome shotgun (WGS) entry which is preliminary data.</text>
</comment>
<name>A0ABT6Q0C6_9PROT</name>
<evidence type="ECO:0000313" key="2">
    <source>
        <dbReference type="EMBL" id="MDI2090191.1"/>
    </source>
</evidence>
<feature type="transmembrane region" description="Helical" evidence="1">
    <location>
        <begin position="275"/>
        <end position="299"/>
    </location>
</feature>
<gene>
    <name evidence="2" type="ORF">QJV27_02140</name>
</gene>
<evidence type="ECO:0008006" key="4">
    <source>
        <dbReference type="Google" id="ProtNLM"/>
    </source>
</evidence>
<evidence type="ECO:0000256" key="1">
    <source>
        <dbReference type="SAM" id="Phobius"/>
    </source>
</evidence>
<organism evidence="2 3">
    <name type="scientific">Commensalibacter oyaizuii</name>
    <dbReference type="NCBI Taxonomy" id="3043873"/>
    <lineage>
        <taxon>Bacteria</taxon>
        <taxon>Pseudomonadati</taxon>
        <taxon>Pseudomonadota</taxon>
        <taxon>Alphaproteobacteria</taxon>
        <taxon>Acetobacterales</taxon>
        <taxon>Acetobacteraceae</taxon>
    </lineage>
</organism>
<keyword evidence="1" id="KW-0472">Membrane</keyword>
<accession>A0ABT6Q0C6</accession>